<reference evidence="2 3" key="1">
    <citation type="submission" date="2019-05" db="EMBL/GenBank/DDBJ databases">
        <title>Marivita sp. nov. isolated from sea sediment.</title>
        <authorList>
            <person name="Kim W."/>
        </authorList>
    </citation>
    <scope>NUCLEOTIDE SEQUENCE [LARGE SCALE GENOMIC DNA]</scope>
    <source>
        <strain evidence="2 3">CAU 1492</strain>
    </source>
</reference>
<dbReference type="Proteomes" id="UP001191082">
    <property type="component" value="Unassembled WGS sequence"/>
</dbReference>
<keyword evidence="3" id="KW-1185">Reference proteome</keyword>
<comment type="caution">
    <text evidence="2">The sequence shown here is derived from an EMBL/GenBank/DDBJ whole genome shotgun (WGS) entry which is preliminary data.</text>
</comment>
<proteinExistence type="predicted"/>
<dbReference type="PANTHER" id="PTHR21432:SF20">
    <property type="entry name" value="ACETYL-COA HYDROLASE"/>
    <property type="match status" value="1"/>
</dbReference>
<dbReference type="Gene3D" id="3.30.750.70">
    <property type="entry name" value="4-hydroxybutyrate coenzyme like domains"/>
    <property type="match status" value="1"/>
</dbReference>
<sequence length="609" mass="66894">MADPQTADAIAAEIINLTGGDIRLALPLGLGKPVTLVNALTRAVANRPDTRLSILTALTLERPDMAEDMTRRFLEPAADRLFGRYPALDYATMMREDRLPKNIEVSEFFLLAGRWIGVPAMQRRYIASNYTHAYNVLAAWQPNVMMQLLAPFGDDYSLSCNTDISADLLRARREGRQTFLLVGETNANLPAMSGPEAHVPRDEVDLCLDPGSNFELFSVVKRPIGLTEHAIGLNVASTVPDGGTLQIGIGAIGDAVANALLLRQSGEFPKIHAANPFAQTGFDADRPFDEGLYGVTEMLVDGLLHLFEQGVIRREVDGAAIHAGFFVDCRDFYDRLRALPKAQRDKIRMMPVSFTNQLYGDERAKRAARTNARFVNAAMKVTLLGGAVSDITSSAQEVSGIGGQFNFIEQAFALDGARSILTLPATRTSKGKTVSNIVWDHPHESVPRAYRDIIVTEYGIADLRGQRDEDAIARMLAITDSRFQDDLLDRAKSAGKIAAEYRLPDSARRNMPDTIRQWLSPFDLPEFPFGTDFDATERRLLPALGVLSDAKGNSFDMAKLIFVGMTSDKPDGLLARLGLDNPKGMKERAMSYALTGAARQLYRGRGDAR</sequence>
<dbReference type="InterPro" id="IPR037171">
    <property type="entry name" value="NagB/RpiA_transferase-like"/>
</dbReference>
<dbReference type="Gene3D" id="3.40.1080.20">
    <property type="entry name" value="Acetyl-CoA hydrolase/transferase C-terminal domain"/>
    <property type="match status" value="1"/>
</dbReference>
<dbReference type="Pfam" id="PF13336">
    <property type="entry name" value="AcetylCoA_hyd_C"/>
    <property type="match status" value="1"/>
</dbReference>
<dbReference type="InterPro" id="IPR038460">
    <property type="entry name" value="AcetylCoA_hyd_C_sf"/>
</dbReference>
<dbReference type="SUPFAM" id="SSF100950">
    <property type="entry name" value="NagB/RpiA/CoA transferase-like"/>
    <property type="match status" value="1"/>
</dbReference>
<feature type="domain" description="Acetyl-CoA hydrolase/transferase C-terminal" evidence="1">
    <location>
        <begin position="331"/>
        <end position="490"/>
    </location>
</feature>
<dbReference type="InterPro" id="IPR026888">
    <property type="entry name" value="AcetylCoA_hyd_C"/>
</dbReference>
<protein>
    <recommendedName>
        <fullName evidence="1">Acetyl-CoA hydrolase/transferase C-terminal domain-containing protein</fullName>
    </recommendedName>
</protein>
<dbReference type="RefSeq" id="WP_138862337.1">
    <property type="nucleotide sequence ID" value="NZ_VCPC01000001.1"/>
</dbReference>
<evidence type="ECO:0000313" key="3">
    <source>
        <dbReference type="Proteomes" id="UP001191082"/>
    </source>
</evidence>
<dbReference type="EMBL" id="VCPC01000001">
    <property type="protein sequence ID" value="TMV14987.1"/>
    <property type="molecule type" value="Genomic_DNA"/>
</dbReference>
<name>A0ABY2XEH5_9RHOB</name>
<organism evidence="2 3">
    <name type="scientific">Arenibacterium halophilum</name>
    <dbReference type="NCBI Taxonomy" id="2583821"/>
    <lineage>
        <taxon>Bacteria</taxon>
        <taxon>Pseudomonadati</taxon>
        <taxon>Pseudomonadota</taxon>
        <taxon>Alphaproteobacteria</taxon>
        <taxon>Rhodobacterales</taxon>
        <taxon>Paracoccaceae</taxon>
        <taxon>Arenibacterium</taxon>
    </lineage>
</organism>
<accession>A0ABY2XEH5</accession>
<dbReference type="PANTHER" id="PTHR21432">
    <property type="entry name" value="ACETYL-COA HYDROLASE-RELATED"/>
    <property type="match status" value="1"/>
</dbReference>
<dbReference type="InterPro" id="IPR046433">
    <property type="entry name" value="ActCoA_hydro"/>
</dbReference>
<evidence type="ECO:0000313" key="2">
    <source>
        <dbReference type="EMBL" id="TMV14987.1"/>
    </source>
</evidence>
<evidence type="ECO:0000259" key="1">
    <source>
        <dbReference type="Pfam" id="PF13336"/>
    </source>
</evidence>
<gene>
    <name evidence="2" type="ORF">FGK64_03180</name>
</gene>